<reference evidence="2 3" key="1">
    <citation type="journal article" date="2025" name="Anaerobe">
        <title>Description of Anaerococcus kampingiae sp. nov., Anaerococcus groningensis sp. nov., Anaerococcus martiniensis sp. nov., and Anaerococcus cruorum sp. nov., isolated from human clinical specimens.</title>
        <authorList>
            <person name="Boiten K.E."/>
            <person name="Meijer J."/>
            <person name="van Wezel E.M."/>
            <person name="Veloo A.C.M."/>
        </authorList>
    </citation>
    <scope>NUCLEOTIDE SEQUENCE [LARGE SCALE GENOMIC DNA]</scope>
    <source>
        <strain evidence="2 3">ENR0874</strain>
    </source>
</reference>
<organism evidence="2 3">
    <name type="scientific">Anaerococcus kampingae</name>
    <dbReference type="NCBI Taxonomy" id="3115614"/>
    <lineage>
        <taxon>Bacteria</taxon>
        <taxon>Bacillati</taxon>
        <taxon>Bacillota</taxon>
        <taxon>Tissierellia</taxon>
        <taxon>Tissierellales</taxon>
        <taxon>Peptoniphilaceae</taxon>
        <taxon>Anaerococcus</taxon>
    </lineage>
</organism>
<dbReference type="RefSeq" id="WP_106460677.1">
    <property type="nucleotide sequence ID" value="NZ_JBGMEF010000048.1"/>
</dbReference>
<accession>A0ABW9MKK6</accession>
<sequence>MKKKSLILCIFLMLILASCKIANTKKDQVEIVKEDFELDLRDGFDGGDVVDFGANVYSFKGDKDAKLRLKLINYDKGNEDDIFDIELPKIDEGEKLGVDITSNKLNLYAISDKKISLISGAYFGDRIFIDKRTNAYTWTDGGVLKADEPLSIFESYSTYSKDLTVSSQWKEEIKSGLKKDLSGLVLEVELESDEK</sequence>
<evidence type="ECO:0000313" key="3">
    <source>
        <dbReference type="Proteomes" id="UP001637994"/>
    </source>
</evidence>
<gene>
    <name evidence="2" type="ORF">ACCQ42_09920</name>
</gene>
<keyword evidence="1" id="KW-0732">Signal</keyword>
<dbReference type="Proteomes" id="UP001637994">
    <property type="component" value="Unassembled WGS sequence"/>
</dbReference>
<proteinExistence type="predicted"/>
<keyword evidence="3" id="KW-1185">Reference proteome</keyword>
<dbReference type="PROSITE" id="PS51257">
    <property type="entry name" value="PROKAR_LIPOPROTEIN"/>
    <property type="match status" value="1"/>
</dbReference>
<evidence type="ECO:0008006" key="4">
    <source>
        <dbReference type="Google" id="ProtNLM"/>
    </source>
</evidence>
<name>A0ABW9MKK6_9FIRM</name>
<feature type="signal peptide" evidence="1">
    <location>
        <begin position="1"/>
        <end position="21"/>
    </location>
</feature>
<evidence type="ECO:0000313" key="2">
    <source>
        <dbReference type="EMBL" id="MFO3668070.1"/>
    </source>
</evidence>
<protein>
    <recommendedName>
        <fullName evidence="4">Lipoprotein</fullName>
    </recommendedName>
</protein>
<comment type="caution">
    <text evidence="2">The sequence shown here is derived from an EMBL/GenBank/DDBJ whole genome shotgun (WGS) entry which is preliminary data.</text>
</comment>
<dbReference type="EMBL" id="JBGMEF010000048">
    <property type="protein sequence ID" value="MFO3668070.1"/>
    <property type="molecule type" value="Genomic_DNA"/>
</dbReference>
<feature type="chain" id="PRO_5047150124" description="Lipoprotein" evidence="1">
    <location>
        <begin position="22"/>
        <end position="195"/>
    </location>
</feature>
<evidence type="ECO:0000256" key="1">
    <source>
        <dbReference type="SAM" id="SignalP"/>
    </source>
</evidence>